<feature type="chain" id="PRO_5018025191" evidence="1">
    <location>
        <begin position="19"/>
        <end position="94"/>
    </location>
</feature>
<protein>
    <submittedName>
        <fullName evidence="2">Uncharacterized protein</fullName>
    </submittedName>
</protein>
<dbReference type="EMBL" id="UYYB01095374">
    <property type="protein sequence ID" value="VDM75471.1"/>
    <property type="molecule type" value="Genomic_DNA"/>
</dbReference>
<evidence type="ECO:0000313" key="3">
    <source>
        <dbReference type="Proteomes" id="UP000270094"/>
    </source>
</evidence>
<keyword evidence="1" id="KW-0732">Signal</keyword>
<reference evidence="2 3" key="1">
    <citation type="submission" date="2018-11" db="EMBL/GenBank/DDBJ databases">
        <authorList>
            <consortium name="Pathogen Informatics"/>
        </authorList>
    </citation>
    <scope>NUCLEOTIDE SEQUENCE [LARGE SCALE GENOMIC DNA]</scope>
</reference>
<dbReference type="AlphaFoldDB" id="A0A3P7IRE7"/>
<dbReference type="Proteomes" id="UP000270094">
    <property type="component" value="Unassembled WGS sequence"/>
</dbReference>
<keyword evidence="3" id="KW-1185">Reference proteome</keyword>
<accession>A0A3P7IRE7</accession>
<gene>
    <name evidence="2" type="ORF">SVUK_LOCUS10469</name>
</gene>
<sequence>MFTYFGIVMIISVLACSAIEEMDDSYAAQVIEQDLNPKMIVKPAVDRMNIVRLGRIMVSATALSTMMISKESYAEYHVGYARALKMNELDIDIL</sequence>
<name>A0A3P7IRE7_STRVU</name>
<evidence type="ECO:0000313" key="2">
    <source>
        <dbReference type="EMBL" id="VDM75471.1"/>
    </source>
</evidence>
<evidence type="ECO:0000256" key="1">
    <source>
        <dbReference type="SAM" id="SignalP"/>
    </source>
</evidence>
<organism evidence="2 3">
    <name type="scientific">Strongylus vulgaris</name>
    <name type="common">Blood worm</name>
    <dbReference type="NCBI Taxonomy" id="40348"/>
    <lineage>
        <taxon>Eukaryota</taxon>
        <taxon>Metazoa</taxon>
        <taxon>Ecdysozoa</taxon>
        <taxon>Nematoda</taxon>
        <taxon>Chromadorea</taxon>
        <taxon>Rhabditida</taxon>
        <taxon>Rhabditina</taxon>
        <taxon>Rhabditomorpha</taxon>
        <taxon>Strongyloidea</taxon>
        <taxon>Strongylidae</taxon>
        <taxon>Strongylus</taxon>
    </lineage>
</organism>
<proteinExistence type="predicted"/>
<feature type="signal peptide" evidence="1">
    <location>
        <begin position="1"/>
        <end position="18"/>
    </location>
</feature>